<comment type="caution">
    <text evidence="1">The sequence shown here is derived from an EMBL/GenBank/DDBJ whole genome shotgun (WGS) entry which is preliminary data.</text>
</comment>
<evidence type="ECO:0000313" key="2">
    <source>
        <dbReference type="Proteomes" id="UP000729402"/>
    </source>
</evidence>
<protein>
    <submittedName>
        <fullName evidence="1">Uncharacterized protein</fullName>
    </submittedName>
</protein>
<dbReference type="Proteomes" id="UP000729402">
    <property type="component" value="Unassembled WGS sequence"/>
</dbReference>
<dbReference type="EMBL" id="JAAALK010001469">
    <property type="protein sequence ID" value="KAG8042850.1"/>
    <property type="molecule type" value="Genomic_DNA"/>
</dbReference>
<gene>
    <name evidence="1" type="ORF">GUJ93_ZPchr0088g33645</name>
</gene>
<name>A0A8J5RCP8_ZIZPA</name>
<dbReference type="AlphaFoldDB" id="A0A8J5RCP8"/>
<reference evidence="1" key="2">
    <citation type="submission" date="2021-02" db="EMBL/GenBank/DDBJ databases">
        <authorList>
            <person name="Kimball J.A."/>
            <person name="Haas M.W."/>
            <person name="Macchietto M."/>
            <person name="Kono T."/>
            <person name="Duquette J."/>
            <person name="Shao M."/>
        </authorList>
    </citation>
    <scope>NUCLEOTIDE SEQUENCE</scope>
    <source>
        <tissue evidence="1">Fresh leaf tissue</tissue>
    </source>
</reference>
<organism evidence="1 2">
    <name type="scientific">Zizania palustris</name>
    <name type="common">Northern wild rice</name>
    <dbReference type="NCBI Taxonomy" id="103762"/>
    <lineage>
        <taxon>Eukaryota</taxon>
        <taxon>Viridiplantae</taxon>
        <taxon>Streptophyta</taxon>
        <taxon>Embryophyta</taxon>
        <taxon>Tracheophyta</taxon>
        <taxon>Spermatophyta</taxon>
        <taxon>Magnoliopsida</taxon>
        <taxon>Liliopsida</taxon>
        <taxon>Poales</taxon>
        <taxon>Poaceae</taxon>
        <taxon>BOP clade</taxon>
        <taxon>Oryzoideae</taxon>
        <taxon>Oryzeae</taxon>
        <taxon>Zizaniinae</taxon>
        <taxon>Zizania</taxon>
    </lineage>
</organism>
<proteinExistence type="predicted"/>
<evidence type="ECO:0000313" key="1">
    <source>
        <dbReference type="EMBL" id="KAG8042850.1"/>
    </source>
</evidence>
<reference evidence="1" key="1">
    <citation type="journal article" date="2021" name="bioRxiv">
        <title>Whole Genome Assembly and Annotation of Northern Wild Rice, Zizania palustris L., Supports a Whole Genome Duplication in the Zizania Genus.</title>
        <authorList>
            <person name="Haas M."/>
            <person name="Kono T."/>
            <person name="Macchietto M."/>
            <person name="Millas R."/>
            <person name="McGilp L."/>
            <person name="Shao M."/>
            <person name="Duquette J."/>
            <person name="Hirsch C.N."/>
            <person name="Kimball J."/>
        </authorList>
    </citation>
    <scope>NUCLEOTIDE SEQUENCE</scope>
    <source>
        <tissue evidence="1">Fresh leaf tissue</tissue>
    </source>
</reference>
<sequence length="67" mass="7144">MRDWAQVAAREMWRPVAVWVPARGRADVGAGLTAWRSQRVAQPAQPCLACGRCTTRACGLAASSACS</sequence>
<accession>A0A8J5RCP8</accession>
<keyword evidence="2" id="KW-1185">Reference proteome</keyword>